<keyword evidence="3" id="KW-1185">Reference proteome</keyword>
<name>A0A090LN30_STRRB</name>
<evidence type="ECO:0000313" key="2">
    <source>
        <dbReference type="EMBL" id="CEF71230.1"/>
    </source>
</evidence>
<dbReference type="WBParaSite" id="SRAE_X000055700.1">
    <property type="protein sequence ID" value="SRAE_X000055700.1"/>
    <property type="gene ID" value="WBGene00266116"/>
</dbReference>
<accession>A0A090LN30</accession>
<gene>
    <name evidence="2 4 5" type="ORF">SRAE_X000055700</name>
</gene>
<reference evidence="4" key="2">
    <citation type="submission" date="2020-12" db="UniProtKB">
        <authorList>
            <consortium name="WormBaseParasite"/>
        </authorList>
    </citation>
    <scope>IDENTIFICATION</scope>
</reference>
<dbReference type="AlphaFoldDB" id="A0A090LN30"/>
<feature type="chain" id="PRO_5015030939" evidence="1">
    <location>
        <begin position="25"/>
        <end position="91"/>
    </location>
</feature>
<evidence type="ECO:0000313" key="5">
    <source>
        <dbReference type="WormBase" id="SRAE_X000055700"/>
    </source>
</evidence>
<evidence type="ECO:0000256" key="1">
    <source>
        <dbReference type="SAM" id="SignalP"/>
    </source>
</evidence>
<evidence type="ECO:0000313" key="3">
    <source>
        <dbReference type="Proteomes" id="UP000035682"/>
    </source>
</evidence>
<dbReference type="EMBL" id="LN609530">
    <property type="protein sequence ID" value="CEF71230.1"/>
    <property type="molecule type" value="Genomic_DNA"/>
</dbReference>
<dbReference type="RefSeq" id="XP_024510426.1">
    <property type="nucleotide sequence ID" value="XM_024644914.1"/>
</dbReference>
<feature type="signal peptide" evidence="1">
    <location>
        <begin position="1"/>
        <end position="24"/>
    </location>
</feature>
<protein>
    <submittedName>
        <fullName evidence="2 4">Uncharacterized protein</fullName>
    </submittedName>
</protein>
<dbReference type="GeneID" id="36383610"/>
<dbReference type="WormBase" id="SRAE_X000055700">
    <property type="protein sequence ID" value="SRP12359"/>
    <property type="gene ID" value="WBGene00266116"/>
</dbReference>
<evidence type="ECO:0000313" key="4">
    <source>
        <dbReference type="WBParaSite" id="SRAE_X000055700.1"/>
    </source>
</evidence>
<dbReference type="CTD" id="36383610"/>
<organism evidence="2">
    <name type="scientific">Strongyloides ratti</name>
    <name type="common">Parasitic roundworm</name>
    <dbReference type="NCBI Taxonomy" id="34506"/>
    <lineage>
        <taxon>Eukaryota</taxon>
        <taxon>Metazoa</taxon>
        <taxon>Ecdysozoa</taxon>
        <taxon>Nematoda</taxon>
        <taxon>Chromadorea</taxon>
        <taxon>Rhabditida</taxon>
        <taxon>Tylenchina</taxon>
        <taxon>Panagrolaimomorpha</taxon>
        <taxon>Strongyloidoidea</taxon>
        <taxon>Strongyloididae</taxon>
        <taxon>Strongyloides</taxon>
    </lineage>
</organism>
<keyword evidence="1" id="KW-0732">Signal</keyword>
<dbReference type="Proteomes" id="UP000035682">
    <property type="component" value="Unplaced"/>
</dbReference>
<reference evidence="2 3" key="1">
    <citation type="submission" date="2014-09" db="EMBL/GenBank/DDBJ databases">
        <authorList>
            <person name="Martin A.A."/>
        </authorList>
    </citation>
    <scope>NUCLEOTIDE SEQUENCE</scope>
    <source>
        <strain evidence="3">ED321</strain>
        <strain evidence="2">ED321 Heterogonic</strain>
    </source>
</reference>
<sequence length="91" mass="10793">MRFMSYFPLFLICISQYYLQGANANNLDANELIDYGEKLTQQSEQLFKKMAQRKKRDYYGTFGHDSWDRRTLGPKYDDVKEKLTKIYSSGN</sequence>
<proteinExistence type="predicted"/>